<reference evidence="1 2" key="1">
    <citation type="submission" date="2018-06" db="EMBL/GenBank/DDBJ databases">
        <authorList>
            <consortium name="Pathogen Informatics"/>
            <person name="Doyle S."/>
        </authorList>
    </citation>
    <scope>NUCLEOTIDE SEQUENCE [LARGE SCALE GENOMIC DNA]</scope>
    <source>
        <strain evidence="1 2">NCTC9128</strain>
    </source>
</reference>
<dbReference type="InterPro" id="IPR015422">
    <property type="entry name" value="PyrdxlP-dep_Trfase_small"/>
</dbReference>
<keyword evidence="1" id="KW-0032">Aminotransferase</keyword>
<name>A0A2X3F505_KLEPN</name>
<dbReference type="SUPFAM" id="SSF53383">
    <property type="entry name" value="PLP-dependent transferases"/>
    <property type="match status" value="1"/>
</dbReference>
<dbReference type="InterPro" id="IPR015421">
    <property type="entry name" value="PyrdxlP-dep_Trfase_major"/>
</dbReference>
<organism evidence="1 2">
    <name type="scientific">Klebsiella pneumoniae</name>
    <dbReference type="NCBI Taxonomy" id="573"/>
    <lineage>
        <taxon>Bacteria</taxon>
        <taxon>Pseudomonadati</taxon>
        <taxon>Pseudomonadota</taxon>
        <taxon>Gammaproteobacteria</taxon>
        <taxon>Enterobacterales</taxon>
        <taxon>Enterobacteriaceae</taxon>
        <taxon>Klebsiella/Raoultella group</taxon>
        <taxon>Klebsiella</taxon>
        <taxon>Klebsiella pneumoniae complex</taxon>
    </lineage>
</organism>
<dbReference type="EC" id="2.6.1.76" evidence="1"/>
<protein>
    <submittedName>
        <fullName evidence="1">Diaminobutyrate--2-oxoglutarate aminotransferase</fullName>
        <ecNumber evidence="1">2.6.1.76</ecNumber>
    </submittedName>
</protein>
<sequence length="55" mass="6184">MLGIKKQFDAWEPGHHTGTFRGNQLAMATGLTTLRHLRDNKIAGQSRRPGRVAER</sequence>
<dbReference type="Gene3D" id="3.40.640.10">
    <property type="entry name" value="Type I PLP-dependent aspartate aminotransferase-like (Major domain)"/>
    <property type="match status" value="1"/>
</dbReference>
<evidence type="ECO:0000313" key="2">
    <source>
        <dbReference type="Proteomes" id="UP000251088"/>
    </source>
</evidence>
<keyword evidence="1" id="KW-0808">Transferase</keyword>
<dbReference type="Gene3D" id="3.90.1150.10">
    <property type="entry name" value="Aspartate Aminotransferase, domain 1"/>
    <property type="match status" value="1"/>
</dbReference>
<gene>
    <name evidence="1" type="primary">dat_2</name>
    <name evidence="1" type="ORF">NCTC9128_07097</name>
</gene>
<accession>A0A2X3F505</accession>
<dbReference type="EMBL" id="UAWN01000016">
    <property type="protein sequence ID" value="SQC41085.1"/>
    <property type="molecule type" value="Genomic_DNA"/>
</dbReference>
<evidence type="ECO:0000313" key="1">
    <source>
        <dbReference type="EMBL" id="SQC41085.1"/>
    </source>
</evidence>
<dbReference type="InterPro" id="IPR015424">
    <property type="entry name" value="PyrdxlP-dep_Trfase"/>
</dbReference>
<dbReference type="AlphaFoldDB" id="A0A2X3F505"/>
<proteinExistence type="predicted"/>
<dbReference type="GO" id="GO:0045303">
    <property type="term" value="F:diaminobutyrate-2-oxoglutarate transaminase activity"/>
    <property type="evidence" value="ECO:0007669"/>
    <property type="project" value="UniProtKB-EC"/>
</dbReference>
<dbReference type="Proteomes" id="UP000251088">
    <property type="component" value="Unassembled WGS sequence"/>
</dbReference>